<sequence>MADLVHLASTLTLLDGYMKDYINRQPRALYNQEEGYRVLFPQPLIKVSDERIANSNDCEQPRLKETLESLTKEWHIQPSSNESSELETAIMTKETHLPIPGPPFLKSPIASGEDGNSNNDCYLGAGTTKKSAEDHLERTKGLCKSAIGQLAARGSGWESTTKSADTSSKALVAKRTLPDLVVPNSAMFPCMAWWNDKVQPREEDLVVETMNSLIPPNTLFRDSMVQTEETSVRKSG</sequence>
<dbReference type="InParanoid" id="B0DI36"/>
<dbReference type="EMBL" id="DS547111">
    <property type="protein sequence ID" value="EDR05840.1"/>
    <property type="molecule type" value="Genomic_DNA"/>
</dbReference>
<accession>B0DI36</accession>
<name>B0DI36_LACBS</name>
<reference evidence="1 2" key="1">
    <citation type="journal article" date="2008" name="Nature">
        <title>The genome of Laccaria bicolor provides insights into mycorrhizal symbiosis.</title>
        <authorList>
            <person name="Martin F."/>
            <person name="Aerts A."/>
            <person name="Ahren D."/>
            <person name="Brun A."/>
            <person name="Danchin E.G.J."/>
            <person name="Duchaussoy F."/>
            <person name="Gibon J."/>
            <person name="Kohler A."/>
            <person name="Lindquist E."/>
            <person name="Pereda V."/>
            <person name="Salamov A."/>
            <person name="Shapiro H.J."/>
            <person name="Wuyts J."/>
            <person name="Blaudez D."/>
            <person name="Buee M."/>
            <person name="Brokstein P."/>
            <person name="Canbaeck B."/>
            <person name="Cohen D."/>
            <person name="Courty P.E."/>
            <person name="Coutinho P.M."/>
            <person name="Delaruelle C."/>
            <person name="Detter J.C."/>
            <person name="Deveau A."/>
            <person name="DiFazio S."/>
            <person name="Duplessis S."/>
            <person name="Fraissinet-Tachet L."/>
            <person name="Lucic E."/>
            <person name="Frey-Klett P."/>
            <person name="Fourrey C."/>
            <person name="Feussner I."/>
            <person name="Gay G."/>
            <person name="Grimwood J."/>
            <person name="Hoegger P.J."/>
            <person name="Jain P."/>
            <person name="Kilaru S."/>
            <person name="Labbe J."/>
            <person name="Lin Y.C."/>
            <person name="Legue V."/>
            <person name="Le Tacon F."/>
            <person name="Marmeisse R."/>
            <person name="Melayah D."/>
            <person name="Montanini B."/>
            <person name="Muratet M."/>
            <person name="Nehls U."/>
            <person name="Niculita-Hirzel H."/>
            <person name="Oudot-Le Secq M.P."/>
            <person name="Peter M."/>
            <person name="Quesneville H."/>
            <person name="Rajashekar B."/>
            <person name="Reich M."/>
            <person name="Rouhier N."/>
            <person name="Schmutz J."/>
            <person name="Yin T."/>
            <person name="Chalot M."/>
            <person name="Henrissat B."/>
            <person name="Kuees U."/>
            <person name="Lucas S."/>
            <person name="Van de Peer Y."/>
            <person name="Podila G.K."/>
            <person name="Polle A."/>
            <person name="Pukkila P.J."/>
            <person name="Richardson P.M."/>
            <person name="Rouze P."/>
            <person name="Sanders I.R."/>
            <person name="Stajich J.E."/>
            <person name="Tunlid A."/>
            <person name="Tuskan G."/>
            <person name="Grigoriev I.V."/>
        </authorList>
    </citation>
    <scope>NUCLEOTIDE SEQUENCE [LARGE SCALE GENOMIC DNA]</scope>
    <source>
        <strain evidence="2">S238N-H82 / ATCC MYA-4686</strain>
    </source>
</reference>
<organism evidence="2">
    <name type="scientific">Laccaria bicolor (strain S238N-H82 / ATCC MYA-4686)</name>
    <name type="common">Bicoloured deceiver</name>
    <name type="synonym">Laccaria laccata var. bicolor</name>
    <dbReference type="NCBI Taxonomy" id="486041"/>
    <lineage>
        <taxon>Eukaryota</taxon>
        <taxon>Fungi</taxon>
        <taxon>Dikarya</taxon>
        <taxon>Basidiomycota</taxon>
        <taxon>Agaricomycotina</taxon>
        <taxon>Agaricomycetes</taxon>
        <taxon>Agaricomycetidae</taxon>
        <taxon>Agaricales</taxon>
        <taxon>Agaricineae</taxon>
        <taxon>Hydnangiaceae</taxon>
        <taxon>Laccaria</taxon>
    </lineage>
</organism>
<dbReference type="HOGENOM" id="CLU_1175603_0_0_1"/>
<keyword evidence="2" id="KW-1185">Reference proteome</keyword>
<evidence type="ECO:0000313" key="1">
    <source>
        <dbReference type="EMBL" id="EDR05840.1"/>
    </source>
</evidence>
<dbReference type="RefSeq" id="XP_001883516.1">
    <property type="nucleotide sequence ID" value="XM_001883481.1"/>
</dbReference>
<proteinExistence type="predicted"/>
<dbReference type="Proteomes" id="UP000001194">
    <property type="component" value="Unassembled WGS sequence"/>
</dbReference>
<evidence type="ECO:0000313" key="2">
    <source>
        <dbReference type="Proteomes" id="UP000001194"/>
    </source>
</evidence>
<dbReference type="AlphaFoldDB" id="B0DI36"/>
<dbReference type="GeneID" id="6079058"/>
<gene>
    <name evidence="1" type="ORF">LACBIDRAFT_329460</name>
</gene>
<dbReference type="KEGG" id="lbc:LACBIDRAFT_329460"/>
<protein>
    <submittedName>
        <fullName evidence="1">Predicted protein</fullName>
    </submittedName>
</protein>